<comment type="caution">
    <text evidence="1">The sequence shown here is derived from an EMBL/GenBank/DDBJ whole genome shotgun (WGS) entry which is preliminary data.</text>
</comment>
<reference evidence="1 2" key="1">
    <citation type="submission" date="2018-11" db="EMBL/GenBank/DDBJ databases">
        <title>The genome of Variovorax sp T529.</title>
        <authorList>
            <person name="Gao J."/>
        </authorList>
    </citation>
    <scope>NUCLEOTIDE SEQUENCE [LARGE SCALE GENOMIC DNA]</scope>
    <source>
        <strain evidence="1 2">T529</strain>
    </source>
</reference>
<evidence type="ECO:0000313" key="1">
    <source>
        <dbReference type="EMBL" id="RRH89249.1"/>
    </source>
</evidence>
<organism evidence="1 2">
    <name type="scientific">Variovorax beijingensis</name>
    <dbReference type="NCBI Taxonomy" id="2496117"/>
    <lineage>
        <taxon>Bacteria</taxon>
        <taxon>Pseudomonadati</taxon>
        <taxon>Pseudomonadota</taxon>
        <taxon>Betaproteobacteria</taxon>
        <taxon>Burkholderiales</taxon>
        <taxon>Comamonadaceae</taxon>
        <taxon>Variovorax</taxon>
    </lineage>
</organism>
<dbReference type="EMBL" id="RQXU01000005">
    <property type="protein sequence ID" value="RRH89249.1"/>
    <property type="molecule type" value="Genomic_DNA"/>
</dbReference>
<name>A0A3P3ES75_9BURK</name>
<dbReference type="Proteomes" id="UP000271590">
    <property type="component" value="Unassembled WGS sequence"/>
</dbReference>
<proteinExistence type="predicted"/>
<dbReference type="RefSeq" id="WP_124958612.1">
    <property type="nucleotide sequence ID" value="NZ_RQXU01000005.1"/>
</dbReference>
<accession>A0A3P3ES75</accession>
<evidence type="ECO:0008006" key="3">
    <source>
        <dbReference type="Google" id="ProtNLM"/>
    </source>
</evidence>
<sequence>MSKAPFKDLIFRTAAVISPRCGFIYACDPRLERREEPHAYVFLWDDGKIDRGDCNYDAHSVCLIDHPEDGTVDISEAGYYTADTDDDRVTQDLFENSAPPPKEKRSRGLRSVREIGGVAHAIGIRGMVYRMDVLDRWTRIDEGLPGSFDGQAIHGFGGSDLFAVGFKGGVWHFDGKAWRRQDVPTNRNLTSVVCTAEGTVYIGGHGGTLLQGQTDRWSLIEHGDTAEDIWDLEWFAGKLYVSTLDGLFVLDGDRLRPVAYGKHTPKTTYQLSACEDAMWSNGETDIMEFDGKAWTRIV</sequence>
<gene>
    <name evidence="1" type="ORF">EH244_11955</name>
</gene>
<dbReference type="AlphaFoldDB" id="A0A3P3ES75"/>
<evidence type="ECO:0000313" key="2">
    <source>
        <dbReference type="Proteomes" id="UP000271590"/>
    </source>
</evidence>
<protein>
    <recommendedName>
        <fullName evidence="3">WD40 repeat domain-containing protein</fullName>
    </recommendedName>
</protein>